<dbReference type="SMART" id="SM00922">
    <property type="entry name" value="MR_MLE"/>
    <property type="match status" value="1"/>
</dbReference>
<dbReference type="GO" id="GO:0006518">
    <property type="term" value="P:peptide metabolic process"/>
    <property type="evidence" value="ECO:0007669"/>
    <property type="project" value="UniProtKB-ARBA"/>
</dbReference>
<name>A0AAE3DSL7_9FIRM</name>
<evidence type="ECO:0000256" key="1">
    <source>
        <dbReference type="ARBA" id="ARBA00008031"/>
    </source>
</evidence>
<feature type="active site" description="Proton acceptor; specific for (R)-substrate epimerization" evidence="5">
    <location>
        <position position="167"/>
    </location>
</feature>
<dbReference type="Gene3D" id="3.30.390.10">
    <property type="entry name" value="Enolase-like, N-terminal domain"/>
    <property type="match status" value="1"/>
</dbReference>
<evidence type="ECO:0000259" key="9">
    <source>
        <dbReference type="SMART" id="SM00922"/>
    </source>
</evidence>
<keyword evidence="4 8" id="KW-0413">Isomerase</keyword>
<protein>
    <recommendedName>
        <fullName evidence="8">Dipeptide epimerase</fullName>
        <ecNumber evidence="8">5.1.1.-</ecNumber>
    </recommendedName>
</protein>
<dbReference type="SUPFAM" id="SSF54826">
    <property type="entry name" value="Enolase N-terminal domain-like"/>
    <property type="match status" value="1"/>
</dbReference>
<dbReference type="InterPro" id="IPR034603">
    <property type="entry name" value="Dipeptide_epimerase"/>
</dbReference>
<dbReference type="SFLD" id="SFLDF00009">
    <property type="entry name" value="o-succinylbenzoate_synthase"/>
    <property type="match status" value="1"/>
</dbReference>
<feature type="domain" description="Mandelate racemase/muconate lactonizing enzyme C-terminal" evidence="9">
    <location>
        <begin position="146"/>
        <end position="244"/>
    </location>
</feature>
<evidence type="ECO:0000256" key="4">
    <source>
        <dbReference type="ARBA" id="ARBA00023235"/>
    </source>
</evidence>
<evidence type="ECO:0000256" key="6">
    <source>
        <dbReference type="PIRSR" id="PIRSR634603-2"/>
    </source>
</evidence>
<dbReference type="SUPFAM" id="SSF51604">
    <property type="entry name" value="Enolase C-terminal domain-like"/>
    <property type="match status" value="1"/>
</dbReference>
<dbReference type="RefSeq" id="WP_227614996.1">
    <property type="nucleotide sequence ID" value="NZ_JAJEPR010000010.1"/>
</dbReference>
<dbReference type="InterPro" id="IPR036849">
    <property type="entry name" value="Enolase-like_C_sf"/>
</dbReference>
<dbReference type="AlphaFoldDB" id="A0AAE3DSL7"/>
<feature type="binding site" evidence="6">
    <location>
        <position position="302"/>
    </location>
    <ligand>
        <name>substrate</name>
    </ligand>
</feature>
<accession>A0AAE3DSL7</accession>
<proteinExistence type="inferred from homology"/>
<dbReference type="GO" id="GO:0016855">
    <property type="term" value="F:racemase and epimerase activity, acting on amino acids and derivatives"/>
    <property type="evidence" value="ECO:0007669"/>
    <property type="project" value="UniProtKB-UniRule"/>
</dbReference>
<feature type="binding site" evidence="7">
    <location>
        <position position="248"/>
    </location>
    <ligand>
        <name>Mg(2+)</name>
        <dbReference type="ChEBI" id="CHEBI:18420"/>
    </ligand>
</feature>
<dbReference type="PANTHER" id="PTHR48073">
    <property type="entry name" value="O-SUCCINYLBENZOATE SYNTHASE-RELATED"/>
    <property type="match status" value="1"/>
</dbReference>
<gene>
    <name evidence="10" type="ORF">LKD71_07835</name>
</gene>
<dbReference type="InterPro" id="IPR029017">
    <property type="entry name" value="Enolase-like_N"/>
</dbReference>
<dbReference type="Proteomes" id="UP001197875">
    <property type="component" value="Unassembled WGS sequence"/>
</dbReference>
<sequence>MKLKEIAIGYIDIPLVTPFKTALRTVNSVNDLIVKVTAEDGTEGYGEAPPTAVITGDTKESIEAAIRYYIAPTIKGMDLEDLPAIMQKLEKCLAKNTTAKAAVDIALYDLYAKLQKKPLFRLLGEKEPELVKTKLETDLTISVNETEEMVRDSLLAVEKGFHVLKVKVGKGGAKDVERIREIRNAVGKDIVIRVDANQGWTREEAVSTITAMEDAGLGIELVEQPVSYHDFKGMQYVTAQVETPILADESVFSYEDAVRLMEEKGADLINIKLMKTGGIHEAVRICDAADQFGVKCMIGCMLESKVSVSAGVHLAAARSCVTMADLDGPSLCRIDPYEGGPVYEGPHIFLKEDNGIGITGVPVKFETI</sequence>
<evidence type="ECO:0000256" key="3">
    <source>
        <dbReference type="ARBA" id="ARBA00022842"/>
    </source>
</evidence>
<keyword evidence="2 7" id="KW-0479">Metal-binding</keyword>
<evidence type="ECO:0000256" key="8">
    <source>
        <dbReference type="RuleBase" id="RU366006"/>
    </source>
</evidence>
<organism evidence="10 11">
    <name type="scientific">Fusicatenibacter faecihominis</name>
    <dbReference type="NCBI Taxonomy" id="2881276"/>
    <lineage>
        <taxon>Bacteria</taxon>
        <taxon>Bacillati</taxon>
        <taxon>Bacillota</taxon>
        <taxon>Clostridia</taxon>
        <taxon>Lachnospirales</taxon>
        <taxon>Lachnospiraceae</taxon>
        <taxon>Fusicatenibacter</taxon>
    </lineage>
</organism>
<feature type="binding site" evidence="6">
    <location>
        <position position="24"/>
    </location>
    <ligand>
        <name>substrate</name>
    </ligand>
</feature>
<comment type="caution">
    <text evidence="10">The sequence shown here is derived from an EMBL/GenBank/DDBJ whole genome shotgun (WGS) entry which is preliminary data.</text>
</comment>
<feature type="binding site" evidence="7">
    <location>
        <position position="195"/>
    </location>
    <ligand>
        <name>Mg(2+)</name>
        <dbReference type="ChEBI" id="CHEBI:18420"/>
    </ligand>
</feature>
<comment type="similarity">
    <text evidence="1 8">Belongs to the mandelate racemase/muconate lactonizing enzyme family.</text>
</comment>
<feature type="binding site" evidence="6">
    <location>
        <position position="327"/>
    </location>
    <ligand>
        <name>substrate</name>
    </ligand>
</feature>
<evidence type="ECO:0000313" key="11">
    <source>
        <dbReference type="Proteomes" id="UP001197875"/>
    </source>
</evidence>
<dbReference type="SFLD" id="SFLDG00180">
    <property type="entry name" value="muconate_cycloisomerase"/>
    <property type="match status" value="1"/>
</dbReference>
<evidence type="ECO:0000256" key="7">
    <source>
        <dbReference type="PIRSR" id="PIRSR634603-3"/>
    </source>
</evidence>
<feature type="active site" description="Proton acceptor; specific for (S)-substrate epimerization" evidence="5">
    <location>
        <position position="272"/>
    </location>
</feature>
<comment type="cofactor">
    <cofactor evidence="7 8">
        <name>Mg(2+)</name>
        <dbReference type="ChEBI" id="CHEBI:18420"/>
    </cofactor>
    <text evidence="7 8">Binds 1 Mg(2+) ion per subunit.</text>
</comment>
<feature type="binding site" evidence="6">
    <location>
        <position position="140"/>
    </location>
    <ligand>
        <name>substrate</name>
    </ligand>
</feature>
<dbReference type="SFLD" id="SFLDS00001">
    <property type="entry name" value="Enolase"/>
    <property type="match status" value="1"/>
</dbReference>
<keyword evidence="3 7" id="KW-0460">Magnesium</keyword>
<dbReference type="InterPro" id="IPR029065">
    <property type="entry name" value="Enolase_C-like"/>
</dbReference>
<dbReference type="FunFam" id="3.30.390.10:FF:000009">
    <property type="entry name" value="Hydrophobic dipeptide epimerase"/>
    <property type="match status" value="1"/>
</dbReference>
<feature type="binding site" evidence="6">
    <location>
        <position position="325"/>
    </location>
    <ligand>
        <name>substrate</name>
    </ligand>
</feature>
<dbReference type="Pfam" id="PF13378">
    <property type="entry name" value="MR_MLE_C"/>
    <property type="match status" value="1"/>
</dbReference>
<dbReference type="PROSITE" id="PS00908">
    <property type="entry name" value="MR_MLE_1"/>
    <property type="match status" value="1"/>
</dbReference>
<dbReference type="InterPro" id="IPR013341">
    <property type="entry name" value="Mandelate_racemase_N_dom"/>
</dbReference>
<dbReference type="Gene3D" id="3.20.20.120">
    <property type="entry name" value="Enolase-like C-terminal domain"/>
    <property type="match status" value="1"/>
</dbReference>
<dbReference type="InterPro" id="IPR013342">
    <property type="entry name" value="Mandelate_racemase_C"/>
</dbReference>
<evidence type="ECO:0000256" key="2">
    <source>
        <dbReference type="ARBA" id="ARBA00022723"/>
    </source>
</evidence>
<dbReference type="Pfam" id="PF02746">
    <property type="entry name" value="MR_MLE_N"/>
    <property type="match status" value="1"/>
</dbReference>
<dbReference type="GO" id="GO:0000287">
    <property type="term" value="F:magnesium ion binding"/>
    <property type="evidence" value="ECO:0007669"/>
    <property type="project" value="UniProtKB-ARBA"/>
</dbReference>
<evidence type="ECO:0000256" key="5">
    <source>
        <dbReference type="PIRSR" id="PIRSR634603-1"/>
    </source>
</evidence>
<dbReference type="InterPro" id="IPR018110">
    <property type="entry name" value="Mandel_Rmase/mucon_lact_enz_CS"/>
</dbReference>
<evidence type="ECO:0000313" key="10">
    <source>
        <dbReference type="EMBL" id="MCC2189713.1"/>
    </source>
</evidence>
<feature type="binding site" evidence="6">
    <location>
        <position position="300"/>
    </location>
    <ligand>
        <name>substrate</name>
    </ligand>
</feature>
<dbReference type="GO" id="GO:0009063">
    <property type="term" value="P:amino acid catabolic process"/>
    <property type="evidence" value="ECO:0007669"/>
    <property type="project" value="InterPro"/>
</dbReference>
<dbReference type="CDD" id="cd03319">
    <property type="entry name" value="L-Ala-DL-Glu_epimerase"/>
    <property type="match status" value="1"/>
</dbReference>
<keyword evidence="11" id="KW-1185">Reference proteome</keyword>
<reference evidence="10 11" key="1">
    <citation type="submission" date="2021-10" db="EMBL/GenBank/DDBJ databases">
        <title>Anaerobic single-cell dispensing facilitates the cultivation of human gut bacteria.</title>
        <authorList>
            <person name="Afrizal A."/>
        </authorList>
    </citation>
    <scope>NUCLEOTIDE SEQUENCE [LARGE SCALE GENOMIC DNA]</scope>
    <source>
        <strain evidence="10 11">CLA-AA-H277</strain>
    </source>
</reference>
<dbReference type="EMBL" id="JAJEPR010000010">
    <property type="protein sequence ID" value="MCC2189713.1"/>
    <property type="molecule type" value="Genomic_DNA"/>
</dbReference>
<dbReference type="EC" id="5.1.1.-" evidence="8"/>
<feature type="binding site" evidence="7">
    <location>
        <position position="223"/>
    </location>
    <ligand>
        <name>Mg(2+)</name>
        <dbReference type="ChEBI" id="CHEBI:18420"/>
    </ligand>
</feature>
<feature type="binding site" evidence="6">
    <location>
        <position position="165"/>
    </location>
    <ligand>
        <name>substrate</name>
    </ligand>
</feature>
<dbReference type="PANTHER" id="PTHR48073:SF2">
    <property type="entry name" value="O-SUCCINYLBENZOATE SYNTHASE"/>
    <property type="match status" value="1"/>
</dbReference>